<keyword evidence="3" id="KW-1185">Reference proteome</keyword>
<accession>A0ABR1X3A6</accession>
<dbReference type="GeneID" id="92042234"/>
<protein>
    <submittedName>
        <fullName evidence="2">Uncharacterized protein</fullName>
    </submittedName>
</protein>
<gene>
    <name evidence="2" type="ORF">PG997_004859</name>
</gene>
<dbReference type="Proteomes" id="UP001433268">
    <property type="component" value="Unassembled WGS sequence"/>
</dbReference>
<dbReference type="EMBL" id="JAQQWN010000004">
    <property type="protein sequence ID" value="KAK8089898.1"/>
    <property type="molecule type" value="Genomic_DNA"/>
</dbReference>
<proteinExistence type="predicted"/>
<evidence type="ECO:0000313" key="2">
    <source>
        <dbReference type="EMBL" id="KAK8089898.1"/>
    </source>
</evidence>
<reference evidence="2 3" key="1">
    <citation type="submission" date="2023-01" db="EMBL/GenBank/DDBJ databases">
        <title>Analysis of 21 Apiospora genomes using comparative genomics revels a genus with tremendous synthesis potential of carbohydrate active enzymes and secondary metabolites.</title>
        <authorList>
            <person name="Sorensen T."/>
        </authorList>
    </citation>
    <scope>NUCLEOTIDE SEQUENCE [LARGE SCALE GENOMIC DNA]</scope>
    <source>
        <strain evidence="2 3">CBS 114990</strain>
    </source>
</reference>
<name>A0ABR1X3A6_9PEZI</name>
<evidence type="ECO:0000256" key="1">
    <source>
        <dbReference type="SAM" id="MobiDB-lite"/>
    </source>
</evidence>
<evidence type="ECO:0000313" key="3">
    <source>
        <dbReference type="Proteomes" id="UP001433268"/>
    </source>
</evidence>
<feature type="region of interest" description="Disordered" evidence="1">
    <location>
        <begin position="50"/>
        <end position="70"/>
    </location>
</feature>
<organism evidence="2 3">
    <name type="scientific">Apiospora hydei</name>
    <dbReference type="NCBI Taxonomy" id="1337664"/>
    <lineage>
        <taxon>Eukaryota</taxon>
        <taxon>Fungi</taxon>
        <taxon>Dikarya</taxon>
        <taxon>Ascomycota</taxon>
        <taxon>Pezizomycotina</taxon>
        <taxon>Sordariomycetes</taxon>
        <taxon>Xylariomycetidae</taxon>
        <taxon>Amphisphaeriales</taxon>
        <taxon>Apiosporaceae</taxon>
        <taxon>Apiospora</taxon>
    </lineage>
</organism>
<dbReference type="RefSeq" id="XP_066672792.1">
    <property type="nucleotide sequence ID" value="XM_066809174.1"/>
</dbReference>
<comment type="caution">
    <text evidence="2">The sequence shown here is derived from an EMBL/GenBank/DDBJ whole genome shotgun (WGS) entry which is preliminary data.</text>
</comment>
<sequence length="70" mass="7786">MSIVVEIDETAQDPGIGLHYDRELQTNGGCVKSFRVRCGAQDDKKLAKAIKRRSDSEWTTRRDSGGVEFG</sequence>